<dbReference type="Proteomes" id="UP000885792">
    <property type="component" value="Unassembled WGS sequence"/>
</dbReference>
<dbReference type="EMBL" id="DRNB01000300">
    <property type="protein sequence ID" value="HHJ64849.1"/>
    <property type="molecule type" value="Genomic_DNA"/>
</dbReference>
<dbReference type="AlphaFoldDB" id="A0A7C5L434"/>
<evidence type="ECO:0000313" key="2">
    <source>
        <dbReference type="EMBL" id="HHJ64849.1"/>
    </source>
</evidence>
<keyword evidence="1" id="KW-0472">Membrane</keyword>
<feature type="transmembrane region" description="Helical" evidence="1">
    <location>
        <begin position="147"/>
        <end position="169"/>
    </location>
</feature>
<gene>
    <name evidence="2" type="ORF">ENJ61_08095</name>
</gene>
<name>A0A7C5L434_AQUAO</name>
<proteinExistence type="predicted"/>
<feature type="transmembrane region" description="Helical" evidence="1">
    <location>
        <begin position="206"/>
        <end position="227"/>
    </location>
</feature>
<feature type="transmembrane region" description="Helical" evidence="1">
    <location>
        <begin position="29"/>
        <end position="57"/>
    </location>
</feature>
<sequence length="262" mass="28893">MAEMSSLNWVLSVFRFTWRAVASNPSLHVLFLLYSLALLLLSAFPVVGFFFSILWQISLFSVGTYLSRRIVESEGSESAFEERIKGTSFGEYLFSHPDTALGAFVGTFLLTFIFQMVVLMVGIATFGREFVDFILSKGPPPDLGGEMDVGLLIGVLLLLVVFLVVLWVAPLVYGYVFQQEGFTAAMAAVFKVFNYDFFKSSLRISYLIMYSLFTVASLLLGGIGALLTGHPVTVPLGLALLYGVVLLYFSFATHAYLLCKPA</sequence>
<evidence type="ECO:0000256" key="1">
    <source>
        <dbReference type="SAM" id="Phobius"/>
    </source>
</evidence>
<protein>
    <submittedName>
        <fullName evidence="2">Uncharacterized protein</fullName>
    </submittedName>
</protein>
<feature type="transmembrane region" description="Helical" evidence="1">
    <location>
        <begin position="101"/>
        <end position="126"/>
    </location>
</feature>
<reference evidence="2" key="1">
    <citation type="journal article" date="2020" name="mSystems">
        <title>Genome- and Community-Level Interaction Insights into Carbon Utilization and Element Cycling Functions of Hydrothermarchaeota in Hydrothermal Sediment.</title>
        <authorList>
            <person name="Zhou Z."/>
            <person name="Liu Y."/>
            <person name="Xu W."/>
            <person name="Pan J."/>
            <person name="Luo Z.H."/>
            <person name="Li M."/>
        </authorList>
    </citation>
    <scope>NUCLEOTIDE SEQUENCE [LARGE SCALE GENOMIC DNA]</scope>
    <source>
        <strain evidence="2">HyVt-501</strain>
    </source>
</reference>
<feature type="transmembrane region" description="Helical" evidence="1">
    <location>
        <begin position="239"/>
        <end position="259"/>
    </location>
</feature>
<comment type="caution">
    <text evidence="2">The sequence shown here is derived from an EMBL/GenBank/DDBJ whole genome shotgun (WGS) entry which is preliminary data.</text>
</comment>
<keyword evidence="1" id="KW-1133">Transmembrane helix</keyword>
<organism evidence="2">
    <name type="scientific">Aquifex aeolicus</name>
    <dbReference type="NCBI Taxonomy" id="63363"/>
    <lineage>
        <taxon>Bacteria</taxon>
        <taxon>Pseudomonadati</taxon>
        <taxon>Aquificota</taxon>
        <taxon>Aquificia</taxon>
        <taxon>Aquificales</taxon>
        <taxon>Aquificaceae</taxon>
        <taxon>Aquifex</taxon>
    </lineage>
</organism>
<accession>A0A7C5L434</accession>
<keyword evidence="1" id="KW-0812">Transmembrane</keyword>